<feature type="compositionally biased region" description="Low complexity" evidence="1">
    <location>
        <begin position="270"/>
        <end position="287"/>
    </location>
</feature>
<dbReference type="RefSeq" id="WP_158206490.1">
    <property type="nucleotide sequence ID" value="NZ_WSZK01000042.1"/>
</dbReference>
<reference evidence="3 4" key="1">
    <citation type="submission" date="2019-12" db="EMBL/GenBank/DDBJ databases">
        <title>Halocatena pleomorpha gen. nov. sp. nov., an extremely halophilic archaeon of family Halobacteriaceae isolated from saltpan soil.</title>
        <authorList>
            <person name="Pal Y."/>
            <person name="Verma A."/>
            <person name="Krishnamurthi S."/>
            <person name="Kumar P."/>
        </authorList>
    </citation>
    <scope>NUCLEOTIDE SEQUENCE [LARGE SCALE GENOMIC DNA]</scope>
    <source>
        <strain evidence="3 4">JCM 16495</strain>
    </source>
</reference>
<evidence type="ECO:0000256" key="1">
    <source>
        <dbReference type="SAM" id="MobiDB-lite"/>
    </source>
</evidence>
<evidence type="ECO:0000313" key="3">
    <source>
        <dbReference type="EMBL" id="MWG36843.1"/>
    </source>
</evidence>
<keyword evidence="4" id="KW-1185">Reference proteome</keyword>
<proteinExistence type="predicted"/>
<protein>
    <recommendedName>
        <fullName evidence="2">DUF7527 domain-containing protein</fullName>
    </recommendedName>
</protein>
<dbReference type="AlphaFoldDB" id="A0A6B0GW87"/>
<dbReference type="OrthoDB" id="157503at2157"/>
<feature type="region of interest" description="Disordered" evidence="1">
    <location>
        <begin position="1"/>
        <end position="25"/>
    </location>
</feature>
<feature type="domain" description="DUF7527" evidence="2">
    <location>
        <begin position="398"/>
        <end position="630"/>
    </location>
</feature>
<evidence type="ECO:0000313" key="4">
    <source>
        <dbReference type="Proteomes" id="UP000451471"/>
    </source>
</evidence>
<name>A0A6B0GW87_9EURY</name>
<feature type="compositionally biased region" description="Acidic residues" evidence="1">
    <location>
        <begin position="292"/>
        <end position="325"/>
    </location>
</feature>
<gene>
    <name evidence="3" type="ORF">GQS65_20545</name>
</gene>
<feature type="compositionally biased region" description="Acidic residues" evidence="1">
    <location>
        <begin position="161"/>
        <end position="171"/>
    </location>
</feature>
<dbReference type="Proteomes" id="UP000451471">
    <property type="component" value="Unassembled WGS sequence"/>
</dbReference>
<dbReference type="EMBL" id="WSZK01000042">
    <property type="protein sequence ID" value="MWG36843.1"/>
    <property type="molecule type" value="Genomic_DNA"/>
</dbReference>
<comment type="caution">
    <text evidence="3">The sequence shown here is derived from an EMBL/GenBank/DDBJ whole genome shotgun (WGS) entry which is preliminary data.</text>
</comment>
<feature type="compositionally biased region" description="Polar residues" evidence="1">
    <location>
        <begin position="50"/>
        <end position="84"/>
    </location>
</feature>
<dbReference type="InterPro" id="IPR055949">
    <property type="entry name" value="DUF7527"/>
</dbReference>
<organism evidence="3 4">
    <name type="scientific">Halomarina oriensis</name>
    <dbReference type="NCBI Taxonomy" id="671145"/>
    <lineage>
        <taxon>Archaea</taxon>
        <taxon>Methanobacteriati</taxon>
        <taxon>Methanobacteriota</taxon>
        <taxon>Stenosarchaea group</taxon>
        <taxon>Halobacteria</taxon>
        <taxon>Halobacteriales</taxon>
        <taxon>Natronomonadaceae</taxon>
        <taxon>Halomarina</taxon>
    </lineage>
</organism>
<evidence type="ECO:0000259" key="2">
    <source>
        <dbReference type="Pfam" id="PF24371"/>
    </source>
</evidence>
<dbReference type="Pfam" id="PF24371">
    <property type="entry name" value="DUF7527"/>
    <property type="match status" value="1"/>
</dbReference>
<feature type="compositionally biased region" description="Basic and acidic residues" evidence="1">
    <location>
        <begin position="99"/>
        <end position="109"/>
    </location>
</feature>
<feature type="compositionally biased region" description="Acidic residues" evidence="1">
    <location>
        <begin position="199"/>
        <end position="212"/>
    </location>
</feature>
<sequence length="630" mass="67006">MHAAFVGQSERLLTGEEAGERTNDEVGLYDVVAVDLSILDLPTPSDPANADTNTAVIGSDTTPADSESPDSTGPTDANAANGTANERPIDEQTTETAETGDRPAGRPEATESTAPDDLDLESTLTGDTSEAADDGSTPSPPPEADVPLDDTATPERPEAAPDADEASDDTAEGPTGPADDSARSPEGDSTDEAVAASLDEVELDDAEAEGETGPEAGTEPPAPPADPDDDLTSAVDDATEREETPADPSAAIPSQPTGFDTSTDTDADDASAGAEPSTETPSTTEPQSADESPPEESTGDTSTEDASELDDLFSEGEGERLDEEFAVPASGSAESTVEDERLAELESKLESLEAERRRLDEEREELADERDRLQSRVAELETEVAAGKPPADFEQVGPEAALKATDLFVRYQSKSAETLDDAHEGADNRDAVRGNLDLEHHTRFDAARTAVGDEEYEQFLPTTLEHELVTWLVGDLLYEIRDTGHVEGLRPLYDALPRIDRADLYGEVEVLGGESTVAFDVVCRDRLGNPLVCVDVHDSRDPATGDEMESVLEKSGRVGEEHDEFACAFLVTSSFFEPSALELATERTASGGLFGGGKREGFVKLSRKRGYHLCLVEARDRRFHLTLPDL</sequence>
<feature type="region of interest" description="Disordered" evidence="1">
    <location>
        <begin position="40"/>
        <end position="343"/>
    </location>
</feature>
<accession>A0A6B0GW87</accession>